<organism evidence="2 3">
    <name type="scientific">Mycobacterium persicum</name>
    <dbReference type="NCBI Taxonomy" id="1487726"/>
    <lineage>
        <taxon>Bacteria</taxon>
        <taxon>Bacillati</taxon>
        <taxon>Actinomycetota</taxon>
        <taxon>Actinomycetes</taxon>
        <taxon>Mycobacteriales</taxon>
        <taxon>Mycobacteriaceae</taxon>
        <taxon>Mycobacterium</taxon>
    </lineage>
</organism>
<evidence type="ECO:0000256" key="1">
    <source>
        <dbReference type="SAM" id="Phobius"/>
    </source>
</evidence>
<keyword evidence="1" id="KW-1133">Transmembrane helix</keyword>
<dbReference type="AlphaFoldDB" id="A0AB38UM91"/>
<keyword evidence="1" id="KW-0472">Membrane</keyword>
<dbReference type="Proteomes" id="UP000279331">
    <property type="component" value="Unassembled WGS sequence"/>
</dbReference>
<evidence type="ECO:0000313" key="2">
    <source>
        <dbReference type="EMBL" id="VAZ81738.1"/>
    </source>
</evidence>
<keyword evidence="1" id="KW-0812">Transmembrane</keyword>
<name>A0AB38UM91_9MYCO</name>
<feature type="transmembrane region" description="Helical" evidence="1">
    <location>
        <begin position="26"/>
        <end position="51"/>
    </location>
</feature>
<gene>
    <name evidence="2" type="ORF">LAUMK42_00541</name>
</gene>
<feature type="transmembrane region" description="Helical" evidence="1">
    <location>
        <begin position="58"/>
        <end position="85"/>
    </location>
</feature>
<dbReference type="RefSeq" id="WP_176357875.1">
    <property type="nucleotide sequence ID" value="NZ_MWKV01000001.1"/>
</dbReference>
<proteinExistence type="predicted"/>
<protein>
    <submittedName>
        <fullName evidence="2">Uncharacterized protein</fullName>
    </submittedName>
</protein>
<dbReference type="EMBL" id="UPHL01000020">
    <property type="protein sequence ID" value="VAZ81738.1"/>
    <property type="molecule type" value="Genomic_DNA"/>
</dbReference>
<sequence length="130" mass="12726">MITVGIGSVICGGRVGNAPGDGLAPVVPVVVGEVVVVVVVVVVLVVVVVVVGGEVVVVVVVVVRVVVVGAVVVVGGMVVVVTVVVTDAGVGRPCASWMMPYTITAMRAAISTPQPTNASGLRHPGMLGAG</sequence>
<reference evidence="2 3" key="1">
    <citation type="submission" date="2018-09" db="EMBL/GenBank/DDBJ databases">
        <authorList>
            <person name="Tagini F."/>
        </authorList>
    </citation>
    <scope>NUCLEOTIDE SEQUENCE [LARGE SCALE GENOMIC DNA]</scope>
    <source>
        <strain evidence="2 3">MK42</strain>
    </source>
</reference>
<comment type="caution">
    <text evidence="2">The sequence shown here is derived from an EMBL/GenBank/DDBJ whole genome shotgun (WGS) entry which is preliminary data.</text>
</comment>
<evidence type="ECO:0000313" key="3">
    <source>
        <dbReference type="Proteomes" id="UP000279331"/>
    </source>
</evidence>
<accession>A0AB38UM91</accession>